<name>A0ABZ2I2V9_9HYPH</name>
<dbReference type="EMBL" id="CP146275">
    <property type="protein sequence ID" value="WWT34142.1"/>
    <property type="molecule type" value="Genomic_DNA"/>
</dbReference>
<dbReference type="InterPro" id="IPR020843">
    <property type="entry name" value="ER"/>
</dbReference>
<dbReference type="PANTHER" id="PTHR44013:SF1">
    <property type="entry name" value="ZINC-TYPE ALCOHOL DEHYDROGENASE-LIKE PROTEIN C16A3.02C"/>
    <property type="match status" value="1"/>
</dbReference>
<reference evidence="2 3" key="1">
    <citation type="submission" date="2024-02" db="EMBL/GenBank/DDBJ databases">
        <title>Complete genome sequence of Pelagibacterium nitratireducens ZH15.</title>
        <authorList>
            <person name="Zhao L.H."/>
        </authorList>
    </citation>
    <scope>NUCLEOTIDE SEQUENCE [LARGE SCALE GENOMIC DNA]</scope>
    <source>
        <strain evidence="2 3">ZH15</strain>
    </source>
</reference>
<dbReference type="SUPFAM" id="SSF50129">
    <property type="entry name" value="GroES-like"/>
    <property type="match status" value="1"/>
</dbReference>
<sequence length="334" mass="35737">MTQPVPAATMKAAWIERYGPPEVITVRETAMPVMGPHDVLIRMRASTVTLPDCAFRAADPFIVRFFAGLLRPKAPIPGGAVAGEIAAVGENVTRFAPGDRVFGTTDPLPSAMAQYVALSEDAPLALMPDALDFGEAAGLTYSFLTAMPFLRDEAKLRPGQSILINGAASSIGTVAVQLARHMGARITAVCSARNADLVSSLGADTIIDRHTSDFTSVSAAYDVIFDVVGKSSYLACKKALKPHGIYLTTTPSFAILWAMIRGKDAQGRRGKLATTGLRPLPDKTKDMLVLSEMVAEGKLRGIIDRVMPLEAIAEAHRYVEKETKAGDVIIEMPR</sequence>
<evidence type="ECO:0000259" key="1">
    <source>
        <dbReference type="SMART" id="SM00829"/>
    </source>
</evidence>
<dbReference type="SUPFAM" id="SSF51735">
    <property type="entry name" value="NAD(P)-binding Rossmann-fold domains"/>
    <property type="match status" value="1"/>
</dbReference>
<evidence type="ECO:0000313" key="3">
    <source>
        <dbReference type="Proteomes" id="UP001369958"/>
    </source>
</evidence>
<gene>
    <name evidence="2" type="ORF">V6617_06670</name>
</gene>
<accession>A0ABZ2I2V9</accession>
<dbReference type="Gene3D" id="3.40.50.720">
    <property type="entry name" value="NAD(P)-binding Rossmann-like Domain"/>
    <property type="match status" value="1"/>
</dbReference>
<evidence type="ECO:0000313" key="2">
    <source>
        <dbReference type="EMBL" id="WWT34142.1"/>
    </source>
</evidence>
<dbReference type="Pfam" id="PF08240">
    <property type="entry name" value="ADH_N"/>
    <property type="match status" value="1"/>
</dbReference>
<proteinExistence type="predicted"/>
<dbReference type="RefSeq" id="WP_338609889.1">
    <property type="nucleotide sequence ID" value="NZ_CP146275.1"/>
</dbReference>
<dbReference type="InterPro" id="IPR011032">
    <property type="entry name" value="GroES-like_sf"/>
</dbReference>
<dbReference type="Gene3D" id="3.90.180.10">
    <property type="entry name" value="Medium-chain alcohol dehydrogenases, catalytic domain"/>
    <property type="match status" value="1"/>
</dbReference>
<dbReference type="CDD" id="cd08267">
    <property type="entry name" value="MDR1"/>
    <property type="match status" value="1"/>
</dbReference>
<keyword evidence="3" id="KW-1185">Reference proteome</keyword>
<protein>
    <submittedName>
        <fullName evidence="2">NAD(P)-dependent alcohol dehydrogenase</fullName>
    </submittedName>
</protein>
<dbReference type="PANTHER" id="PTHR44013">
    <property type="entry name" value="ZINC-TYPE ALCOHOL DEHYDROGENASE-LIKE PROTEIN C16A3.02C"/>
    <property type="match status" value="1"/>
</dbReference>
<dbReference type="Pfam" id="PF13602">
    <property type="entry name" value="ADH_zinc_N_2"/>
    <property type="match status" value="1"/>
</dbReference>
<dbReference type="InterPro" id="IPR052733">
    <property type="entry name" value="Chloroplast_QOR"/>
</dbReference>
<organism evidence="2 3">
    <name type="scientific">Pelagibacterium nitratireducens</name>
    <dbReference type="NCBI Taxonomy" id="1046114"/>
    <lineage>
        <taxon>Bacteria</taxon>
        <taxon>Pseudomonadati</taxon>
        <taxon>Pseudomonadota</taxon>
        <taxon>Alphaproteobacteria</taxon>
        <taxon>Hyphomicrobiales</taxon>
        <taxon>Devosiaceae</taxon>
        <taxon>Pelagibacterium</taxon>
    </lineage>
</organism>
<feature type="domain" description="Enoyl reductase (ER)" evidence="1">
    <location>
        <begin position="19"/>
        <end position="330"/>
    </location>
</feature>
<dbReference type="InterPro" id="IPR036291">
    <property type="entry name" value="NAD(P)-bd_dom_sf"/>
</dbReference>
<dbReference type="SMART" id="SM00829">
    <property type="entry name" value="PKS_ER"/>
    <property type="match status" value="1"/>
</dbReference>
<dbReference type="Proteomes" id="UP001369958">
    <property type="component" value="Chromosome"/>
</dbReference>
<dbReference type="InterPro" id="IPR013154">
    <property type="entry name" value="ADH-like_N"/>
</dbReference>